<name>A0ABM6M078_9GAMM</name>
<dbReference type="Proteomes" id="UP000249910">
    <property type="component" value="Chromosome"/>
</dbReference>
<proteinExistence type="predicted"/>
<sequence>MENANKIIAWGRKNGIKIAHVKVGFSKDYHECPENSPIFGQAPQYKALQLGTWATEFHKNIDVQESYIVITK</sequence>
<organism evidence="1 2">
    <name type="scientific">Francisella halioticida</name>
    <dbReference type="NCBI Taxonomy" id="549298"/>
    <lineage>
        <taxon>Bacteria</taxon>
        <taxon>Pseudomonadati</taxon>
        <taxon>Pseudomonadota</taxon>
        <taxon>Gammaproteobacteria</taxon>
        <taxon>Thiotrichales</taxon>
        <taxon>Francisellaceae</taxon>
        <taxon>Francisella</taxon>
    </lineage>
</organism>
<keyword evidence="2" id="KW-1185">Reference proteome</keyword>
<accession>A0ABM6M078</accession>
<gene>
    <name evidence="1" type="ORF">CDV26_07270</name>
</gene>
<dbReference type="SUPFAM" id="SSF52499">
    <property type="entry name" value="Isochorismatase-like hydrolases"/>
    <property type="match status" value="1"/>
</dbReference>
<protein>
    <submittedName>
        <fullName evidence="1">Uncharacterized protein</fullName>
    </submittedName>
</protein>
<dbReference type="InterPro" id="IPR036380">
    <property type="entry name" value="Isochorismatase-like_sf"/>
</dbReference>
<dbReference type="EMBL" id="CP022132">
    <property type="protein sequence ID" value="ASG68216.1"/>
    <property type="molecule type" value="Genomic_DNA"/>
</dbReference>
<evidence type="ECO:0000313" key="1">
    <source>
        <dbReference type="EMBL" id="ASG68216.1"/>
    </source>
</evidence>
<reference evidence="1 2" key="1">
    <citation type="submission" date="2017-06" db="EMBL/GenBank/DDBJ databases">
        <title>Complete genome of Francisella halioticida.</title>
        <authorList>
            <person name="Sjodin A."/>
        </authorList>
    </citation>
    <scope>NUCLEOTIDE SEQUENCE [LARGE SCALE GENOMIC DNA]</scope>
    <source>
        <strain evidence="1 2">DSM 23729</strain>
    </source>
</reference>
<evidence type="ECO:0000313" key="2">
    <source>
        <dbReference type="Proteomes" id="UP000249910"/>
    </source>
</evidence>
<dbReference type="Gene3D" id="3.40.50.850">
    <property type="entry name" value="Isochorismatase-like"/>
    <property type="match status" value="1"/>
</dbReference>